<sequence>MMSLSRTTFSKRIFAITRFLGVIIAVCLFLEHQSYGQSITYNKGFDISGASFDASVLSLSAQETDPEALLFNDDGTVLYVLGRAVADINEYSLSTPYDISTASFTQIALDVSSQDDTPQSIIFNDDGTVLYLLGNTGNDVTEYSLSSAYDISTAMFVQVALIVTTQEEEPQDFMFNNTGSRLYVLGSTTGEVHEYILSTAFDISTASFLQTALDLSSQESEARAMTFDETGDFLYVMGNSGDDVNEYSLSTAYNISTASFVEVVLSFNGQENSPQDFAYNDTGSKLYLVGNNGDDVNEYDLAGFFEETSSNNGAVSGSASITLDGDTFTGTNGDDFIGNGNTSISNVPSGLTAVLTRISSTELTLTFTGQATNNDDANDVASLVFTFVDAAFDTNPAASVTNAVSTLSDVGIDFNDNFSPTSLTLSNSSIAEESLSTIGTFTTTDVDILDTHTYSLVAGSGDDDNGSFTINADAISFTSEPDFETPSDLGDTPSNNTYAIRVQTNDGNGGVLEETFIITVTDVVTETDTDSDGILDYVDIDDDNDGILDTEESNCTDASAQFVIMPVAFWALDNNTDDSQGANDENGTSFSSFSTTAIQGTHSGSFDGSTSIQYSVNGAFMESAYTNISFSAWILPDNLTGDRVIYEEGGGTNGFMLWLNDGTLTATARSGGAGTEESAVAASTLTLDGLWHHVAATFDNGTITVYLDGVPVSSTASYSTIAAHTDNGGIGGPVSTAPNGVSGFYSGLMDAARYSNAETWSFSEISTEAQRLCDADGDGVFNHLDLDSDNDGIPDNIEAQTTSGYVAQGVFTDANLDGLNDVYAGGLTPENTDGTDDPDYLDLDSDNDGLFDIAESGSGLTDTTPNDGRTDGTVGTNGLDNTLDGGADDFTDVNGSFDDSQADNFTNTDGINDVDYRDSALSIFYNAGTFTETANNDGSVESASSVIVTLFQDTFTGTNGDDFIGNGNVSISNVPIGLTAVLTRSSDTELTLTFTGQATDNDDTDDVASLIFTFTDAAFTTNTAASVANSVAASSDISIDFNDNFAPTELNLSNTEIQENSTATIGSFTTTDVDLIDAHTYTLVAGTGDEDNGLFTISTDAISFTSAPDFESPSDIGDTPGNNTYAIRVRTDDGNGGIFEQTFIISVTDVVDETDTDSDGVLDIVDLDDDNDGILDVDETACSDPSASFVTTPVAYWTMDNSTDDTQGSNDENGTSFSSFSTTAIQGTHSASFDGSTSIRYSVDGGFMELAYTNISFSAWILPDDLTGDRVIYEEGGGTNGFLLWLDDGILTATGRSGGAGSEESVAVSTTLTLDGLWHHVAATFDNGTMTVYLDGESASISAGFSSIPGHGDDGGIGGPVSTAPNGVTGFFSGLLDAARYSNALTWTNAEIISESLRLCDTDGDGIYNQLDLDSDNDGIPDNIEAQTTLGYLAPGVFTDANVDGVNDVYAGGLSIENTDGTDEPDFLDLDSDNDGIFDIAESGSGLTDTTPNDGQTDGAVGTNGLDNTLDGGADDFTDVNGSFDDSQSDNFTDSDGDVNGGGDVDYRDITLAIFYTSATFTETANNDGAVSSATTVSITLLQDTFSGTNGDDFIDDGNASISNLPVGLTAVLTRENDTELTLTITGQATGNEDIDDVSSLVFTFTDAAFTTNAAASITNAVAASSGIAIDFNDNFAPTELVLSNNSIQERLTSTIGTFTTTDQDALDTHSYTLVAGSGDEDNALFTITSDAISFISAPDFESPNDIGDTPGNNTYAIRVQTDDGNGGTFEETFIINVTDLVNETDTDSDGIIDTEDLDDDNDGILDEVETACSDPSATFVTTPVAFWTLDNNTDDTQGSNDENGTSFSSFSTTSIQGTHSASFDGSTSIRYSVDGGFMELAYANISFSAWILPDNITGDRVIYEEGGSTNGFMLWLDDGVLTATARGGGVSTERSAVASTSLTLDGLWHHVAATYDNGTITVYLDGVSASNITDDFTTVPAHGDDGGIGGPVSTAPNGVTGFFSGLMDAVRYSNSQTWSSPDILTESLRVCDPDGDGISSQLDLDSDNDGIPDNIEAQTTLGYVAPGVFADANFDGVNDVYAGGLPVENTDGTDEPDYLDLDSDNDGIFDIAESGSGLTDTTPNDGQTDGTVGTNGLDNTLDGGADDFTDVNGSFDDTQDDNFTDSDGDVNGGGDVDYRDVNLSIFYGNEDFTETTDNNGAVSSAGSVVITLSQDTFTGTNGDDFIGNSNVSISNVPAGLTAVLTRSSDTELTLTLTGEATDNEDADDVSSLEFTFVDAAFTTNNAASISNAVAASSGISIDFEDNNAPTALFLSANSISENSTATIGTFSTTDADAGNSHIYTLVAGSGDEDNGFFTITGDALSFTSGPDFELPDDTGGTPGDNVYAIRVQTDDDNGGTLEEIFLITVVDVNEPGVVDGTVLWMKADAGTAFTTDGGNAGAWTDQSGSSNDASVANGNPTYVLNGTSNTNFNPQLDFDGDDSYSLADPALLPTGSAARTYFVVSRSANVATGGEALFAHGTSAAGEQVALTFNGGNELISLGVNGLRRGVSGSTSTNPQLGYYNISTSNSSSIALGVNGLDQTAAVLSGADQTINTGSTSANIGADISASSFWNGSLNELMVFNRDISGTERQQVESYLALKYGITLDNSGGGTEGDYLFSNESPIWDASDNATFQNNVAGIIRDDGSDLNQKQSRSINGDAIVTIGLDDNLDGLEATNTANSSAFSADFSALIWGHDGEDLYDSEDNIDFDRSQVNSRLNREWRVREIGTVGTVVVQFDVSGLLGPGDVVGGNDESEIVLLVDADGNFAADAAVVSQSFVVASDGLVNFMVDFTDGAYFTLASAENFALPVTLTLFKAEVENNQVQLEWHTASEENHSHFLLKRSSDGFDFETIALVEDYSKAFDSGVKVYQWVDRRPKFGNNYYKLVDVSITGIEDSSEIIRAYFEYNSKNFKVYPNPVQVGEVIKVQLPTSGGNLNVNVLTVDGRLVPTEMTRTNDRLELKMKQARQGYYLIKIILDDRVFSYPILIKK</sequence>
<feature type="domain" description="Cadherin" evidence="2">
    <location>
        <begin position="1049"/>
        <end position="1187"/>
    </location>
</feature>
<dbReference type="GO" id="GO:0005975">
    <property type="term" value="P:carbohydrate metabolic process"/>
    <property type="evidence" value="ECO:0007669"/>
    <property type="project" value="UniProtKB-ARBA"/>
</dbReference>
<dbReference type="Pfam" id="PF13385">
    <property type="entry name" value="Laminin_G_3"/>
    <property type="match status" value="3"/>
</dbReference>
<dbReference type="InterPro" id="IPR002126">
    <property type="entry name" value="Cadherin-like_dom"/>
</dbReference>
<dbReference type="SUPFAM" id="SSF49899">
    <property type="entry name" value="Concanavalin A-like lectins/glucanases"/>
    <property type="match status" value="4"/>
</dbReference>
<dbReference type="PROSITE" id="PS50268">
    <property type="entry name" value="CADHERIN_2"/>
    <property type="match status" value="4"/>
</dbReference>
<feature type="compositionally biased region" description="Polar residues" evidence="1">
    <location>
        <begin position="1520"/>
        <end position="1534"/>
    </location>
</feature>
<feature type="compositionally biased region" description="Polar residues" evidence="1">
    <location>
        <begin position="1832"/>
        <end position="1845"/>
    </location>
</feature>
<dbReference type="Pfam" id="PF26628">
    <property type="entry name" value="DUF8202"/>
    <property type="match status" value="1"/>
</dbReference>
<feature type="region of interest" description="Disordered" evidence="1">
    <location>
        <begin position="856"/>
        <end position="883"/>
    </location>
</feature>
<evidence type="ECO:0000313" key="4">
    <source>
        <dbReference type="Proteomes" id="UP000095552"/>
    </source>
</evidence>
<feature type="compositionally biased region" description="Acidic residues" evidence="1">
    <location>
        <begin position="2158"/>
        <end position="2169"/>
    </location>
</feature>
<dbReference type="PROSITE" id="PS00018">
    <property type="entry name" value="EF_HAND_1"/>
    <property type="match status" value="1"/>
</dbReference>
<organism evidence="3 4">
    <name type="scientific">Roseivirga misakiensis</name>
    <dbReference type="NCBI Taxonomy" id="1563681"/>
    <lineage>
        <taxon>Bacteria</taxon>
        <taxon>Pseudomonadati</taxon>
        <taxon>Bacteroidota</taxon>
        <taxon>Cytophagia</taxon>
        <taxon>Cytophagales</taxon>
        <taxon>Roseivirgaceae</taxon>
        <taxon>Roseivirga</taxon>
    </lineage>
</organism>
<dbReference type="InterPro" id="IPR018247">
    <property type="entry name" value="EF_Hand_1_Ca_BS"/>
</dbReference>
<evidence type="ECO:0000259" key="2">
    <source>
        <dbReference type="PROSITE" id="PS50268"/>
    </source>
</evidence>
<feature type="region of interest" description="Disordered" evidence="1">
    <location>
        <begin position="1832"/>
        <end position="1852"/>
    </location>
</feature>
<feature type="domain" description="Cadherin" evidence="2">
    <location>
        <begin position="417"/>
        <end position="562"/>
    </location>
</feature>
<dbReference type="OrthoDB" id="2582440at2"/>
<dbReference type="CDD" id="cd11304">
    <property type="entry name" value="Cadherin_repeat"/>
    <property type="match status" value="1"/>
</dbReference>
<comment type="caution">
    <text evidence="3">The sequence shown here is derived from an EMBL/GenBank/DDBJ whole genome shotgun (WGS) entry which is preliminary data.</text>
</comment>
<gene>
    <name evidence="3" type="ORF">BFP71_02145</name>
</gene>
<feature type="domain" description="Cadherin" evidence="2">
    <location>
        <begin position="1694"/>
        <end position="1818"/>
    </location>
</feature>
<feature type="compositionally biased region" description="Polar residues" evidence="1">
    <location>
        <begin position="858"/>
        <end position="880"/>
    </location>
</feature>
<evidence type="ECO:0000256" key="1">
    <source>
        <dbReference type="SAM" id="MobiDB-lite"/>
    </source>
</evidence>
<feature type="compositionally biased region" description="Polar residues" evidence="1">
    <location>
        <begin position="1485"/>
        <end position="1496"/>
    </location>
</feature>
<feature type="compositionally biased region" description="Polar residues" evidence="1">
    <location>
        <begin position="2117"/>
        <end position="2139"/>
    </location>
</feature>
<accession>A0A1E5T555</accession>
<dbReference type="InterPro" id="IPR013320">
    <property type="entry name" value="ConA-like_dom_sf"/>
</dbReference>
<dbReference type="GO" id="GO:0005509">
    <property type="term" value="F:calcium ion binding"/>
    <property type="evidence" value="ECO:0007669"/>
    <property type="project" value="InterPro"/>
</dbReference>
<proteinExistence type="predicted"/>
<protein>
    <recommendedName>
        <fullName evidence="2">Cadherin domain-containing protein</fullName>
    </recommendedName>
</protein>
<feature type="region of interest" description="Disordered" evidence="1">
    <location>
        <begin position="2115"/>
        <end position="2146"/>
    </location>
</feature>
<dbReference type="Proteomes" id="UP000095552">
    <property type="component" value="Unassembled WGS sequence"/>
</dbReference>
<dbReference type="EMBL" id="MDGQ01000003">
    <property type="protein sequence ID" value="OEK06498.1"/>
    <property type="molecule type" value="Genomic_DNA"/>
</dbReference>
<dbReference type="NCBIfam" id="TIGR04183">
    <property type="entry name" value="Por_Secre_tail"/>
    <property type="match status" value="1"/>
</dbReference>
<dbReference type="RefSeq" id="WP_069833810.1">
    <property type="nucleotide sequence ID" value="NZ_MDGQ01000003.1"/>
</dbReference>
<dbReference type="GO" id="GO:0004553">
    <property type="term" value="F:hydrolase activity, hydrolyzing O-glycosyl compounds"/>
    <property type="evidence" value="ECO:0007669"/>
    <property type="project" value="UniProtKB-ARBA"/>
</dbReference>
<feature type="region of interest" description="Disordered" evidence="1">
    <location>
        <begin position="1483"/>
        <end position="1540"/>
    </location>
</feature>
<evidence type="ECO:0000313" key="3">
    <source>
        <dbReference type="EMBL" id="OEK06498.1"/>
    </source>
</evidence>
<dbReference type="SUPFAM" id="SSF75011">
    <property type="entry name" value="3-carboxy-cis,cis-mucoante lactonizing enzyme"/>
    <property type="match status" value="1"/>
</dbReference>
<feature type="region of interest" description="Disordered" evidence="1">
    <location>
        <begin position="2156"/>
        <end position="2175"/>
    </location>
</feature>
<dbReference type="Gene3D" id="2.60.120.200">
    <property type="match status" value="4"/>
</dbReference>
<keyword evidence="4" id="KW-1185">Reference proteome</keyword>
<dbReference type="InterPro" id="IPR026444">
    <property type="entry name" value="Secre_tail"/>
</dbReference>
<name>A0A1E5T555_9BACT</name>
<dbReference type="GO" id="GO:0007156">
    <property type="term" value="P:homophilic cell adhesion via plasma membrane adhesion molecules"/>
    <property type="evidence" value="ECO:0007669"/>
    <property type="project" value="InterPro"/>
</dbReference>
<feature type="domain" description="Cadherin" evidence="2">
    <location>
        <begin position="2319"/>
        <end position="2418"/>
    </location>
</feature>
<dbReference type="GO" id="GO:0016020">
    <property type="term" value="C:membrane"/>
    <property type="evidence" value="ECO:0007669"/>
    <property type="project" value="InterPro"/>
</dbReference>
<dbReference type="InterPro" id="IPR058515">
    <property type="entry name" value="DUF8202"/>
</dbReference>
<reference evidence="3 4" key="1">
    <citation type="submission" date="2016-08" db="EMBL/GenBank/DDBJ databases">
        <title>Draft genome of Fabibacter sp. strain SK-8.</title>
        <authorList>
            <person name="Wong S.-K."/>
            <person name="Hamasaki K."/>
            <person name="Yoshizawa S."/>
        </authorList>
    </citation>
    <scope>NUCLEOTIDE SEQUENCE [LARGE SCALE GENOMIC DNA]</scope>
    <source>
        <strain evidence="3 4">SK-8</strain>
    </source>
</reference>
<dbReference type="STRING" id="1563681.BFP71_02145"/>